<evidence type="ECO:0000313" key="2">
    <source>
        <dbReference type="EMBL" id="GEN63190.1"/>
    </source>
</evidence>
<name>A0A511XJR2_9PROT</name>
<dbReference type="EMBL" id="BJYG01000017">
    <property type="protein sequence ID" value="GEN63190.1"/>
    <property type="molecule type" value="Genomic_DNA"/>
</dbReference>
<evidence type="ECO:0008006" key="4">
    <source>
        <dbReference type="Google" id="ProtNLM"/>
    </source>
</evidence>
<evidence type="ECO:0000313" key="3">
    <source>
        <dbReference type="Proteomes" id="UP000321746"/>
    </source>
</evidence>
<comment type="caution">
    <text evidence="2">The sequence shown here is derived from an EMBL/GenBank/DDBJ whole genome shotgun (WGS) entry which is preliminary data.</text>
</comment>
<organism evidence="2 3">
    <name type="scientific">Acetobacter oeni</name>
    <dbReference type="NCBI Taxonomy" id="304077"/>
    <lineage>
        <taxon>Bacteria</taxon>
        <taxon>Pseudomonadati</taxon>
        <taxon>Pseudomonadota</taxon>
        <taxon>Alphaproteobacteria</taxon>
        <taxon>Acetobacterales</taxon>
        <taxon>Acetobacteraceae</taxon>
        <taxon>Acetobacter</taxon>
    </lineage>
</organism>
<feature type="region of interest" description="Disordered" evidence="1">
    <location>
        <begin position="185"/>
        <end position="212"/>
    </location>
</feature>
<feature type="compositionally biased region" description="Polar residues" evidence="1">
    <location>
        <begin position="119"/>
        <end position="130"/>
    </location>
</feature>
<dbReference type="AlphaFoldDB" id="A0A511XJR2"/>
<sequence length="324" mass="32884">MPASLLILAGCHHQDPVDTTLNWYHQYEGGIIAQQRAPAPGLNGPYPKVGLTPTAAPPLPSPALRQSITSNLITARNLSLRTEAQNGTLTPVIPPPPVQAAATGQTTDAKPSVAGFAQPASQGTTGQTAQPKIPDGSMGAVLDAADSQSPASPAPPPKSQTAPASKADEPEVALPIFIGDKAGVAGASPQTLPEIPAAPPPPPSFPGFDVPSDARLLDKVRPDYDLSAQDGVIIHFLPGSDQLSPGQDSALSKLAGSRGGATLFLHCSGEAVSMSAPDQGQAVELGLLRGKTLSDALKKLGVPERAMRLSGSAFGAGARVSKSG</sequence>
<proteinExistence type="predicted"/>
<dbReference type="RefSeq" id="WP_242011941.1">
    <property type="nucleotide sequence ID" value="NZ_BJYG01000017.1"/>
</dbReference>
<reference evidence="2 3" key="1">
    <citation type="submission" date="2019-07" db="EMBL/GenBank/DDBJ databases">
        <title>Whole genome shotgun sequence of Acetobacter oeni NBRC 105207.</title>
        <authorList>
            <person name="Hosoyama A."/>
            <person name="Uohara A."/>
            <person name="Ohji S."/>
            <person name="Ichikawa N."/>
        </authorList>
    </citation>
    <scope>NUCLEOTIDE SEQUENCE [LARGE SCALE GENOMIC DNA]</scope>
    <source>
        <strain evidence="2 3">NBRC 105207</strain>
    </source>
</reference>
<protein>
    <recommendedName>
        <fullName evidence="4">OmpA-like domain-containing protein</fullName>
    </recommendedName>
</protein>
<evidence type="ECO:0000256" key="1">
    <source>
        <dbReference type="SAM" id="MobiDB-lite"/>
    </source>
</evidence>
<accession>A0A511XJR2</accession>
<gene>
    <name evidence="2" type="ORF">AOE01nite_14140</name>
</gene>
<feature type="region of interest" description="Disordered" evidence="1">
    <location>
        <begin position="86"/>
        <end position="168"/>
    </location>
</feature>
<feature type="compositionally biased region" description="Pro residues" evidence="1">
    <location>
        <begin position="196"/>
        <end position="205"/>
    </location>
</feature>
<dbReference type="Proteomes" id="UP000321746">
    <property type="component" value="Unassembled WGS sequence"/>
</dbReference>
<keyword evidence="3" id="KW-1185">Reference proteome</keyword>